<dbReference type="OrthoDB" id="9811532at2"/>
<dbReference type="Pfam" id="PF13275">
    <property type="entry name" value="S4_2"/>
    <property type="match status" value="1"/>
</dbReference>
<dbReference type="Gene3D" id="3.10.290.10">
    <property type="entry name" value="RNA-binding S4 domain"/>
    <property type="match status" value="1"/>
</dbReference>
<dbReference type="AlphaFoldDB" id="A0A1I0C6E3"/>
<dbReference type="GO" id="GO:0003723">
    <property type="term" value="F:RNA binding"/>
    <property type="evidence" value="ECO:0007669"/>
    <property type="project" value="UniProtKB-KW"/>
</dbReference>
<dbReference type="EMBL" id="FOHJ01000003">
    <property type="protein sequence ID" value="SET14670.1"/>
    <property type="molecule type" value="Genomic_DNA"/>
</dbReference>
<gene>
    <name evidence="2" type="ORF">SAMN05421676_10341</name>
</gene>
<dbReference type="InterPro" id="IPR036986">
    <property type="entry name" value="S4_RNA-bd_sf"/>
</dbReference>
<keyword evidence="1" id="KW-0694">RNA-binding</keyword>
<reference evidence="3" key="1">
    <citation type="submission" date="2016-10" db="EMBL/GenBank/DDBJ databases">
        <authorList>
            <person name="Varghese N."/>
            <person name="Submissions S."/>
        </authorList>
    </citation>
    <scope>NUCLEOTIDE SEQUENCE [LARGE SCALE GENOMIC DNA]</scope>
    <source>
        <strain evidence="3">CGMCC 1.3566</strain>
    </source>
</reference>
<name>A0A1I0C6E3_9BACI</name>
<evidence type="ECO:0000256" key="1">
    <source>
        <dbReference type="PROSITE-ProRule" id="PRU00182"/>
    </source>
</evidence>
<evidence type="ECO:0000313" key="2">
    <source>
        <dbReference type="EMBL" id="SET14670.1"/>
    </source>
</evidence>
<dbReference type="InterPro" id="IPR014330">
    <property type="entry name" value="RNA-bd_S4-rel_YaaA"/>
</dbReference>
<keyword evidence="3" id="KW-1185">Reference proteome</keyword>
<dbReference type="STRING" id="237682.SAMN05421676_10341"/>
<protein>
    <submittedName>
        <fullName evidence="2">S4 domain protein YaaA</fullName>
    </submittedName>
</protein>
<dbReference type="PROSITE" id="PS50889">
    <property type="entry name" value="S4"/>
    <property type="match status" value="1"/>
</dbReference>
<proteinExistence type="predicted"/>
<dbReference type="Proteomes" id="UP000199095">
    <property type="component" value="Unassembled WGS sequence"/>
</dbReference>
<sequence length="72" mass="7974">MSEPIEISTDTITLGQFLKLANVIESGGMAKWFLHEFNVFVNGDQETRRGKKLQIGDVVEVEGIGSFEVTSE</sequence>
<evidence type="ECO:0000313" key="3">
    <source>
        <dbReference type="Proteomes" id="UP000199095"/>
    </source>
</evidence>
<dbReference type="RefSeq" id="WP_093132596.1">
    <property type="nucleotide sequence ID" value="NZ_FOHJ01000003.1"/>
</dbReference>
<organism evidence="2 3">
    <name type="scientific">Salinibacillus kushneri</name>
    <dbReference type="NCBI Taxonomy" id="237682"/>
    <lineage>
        <taxon>Bacteria</taxon>
        <taxon>Bacillati</taxon>
        <taxon>Bacillota</taxon>
        <taxon>Bacilli</taxon>
        <taxon>Bacillales</taxon>
        <taxon>Bacillaceae</taxon>
        <taxon>Salinibacillus</taxon>
    </lineage>
</organism>
<dbReference type="SUPFAM" id="SSF55174">
    <property type="entry name" value="Alpha-L RNA-binding motif"/>
    <property type="match status" value="1"/>
</dbReference>
<dbReference type="NCBIfam" id="TIGR02988">
    <property type="entry name" value="YaaA_near_RecF"/>
    <property type="match status" value="1"/>
</dbReference>
<accession>A0A1I0C6E3</accession>